<sequence length="265" mass="29828">MKNILLYLSYLMIGALAASVSLLSAEELQHLDKDPAITHKVSFEMVQKMSDTEKVPLGTLHIALFGTVVPKTVRNFVELSKGTYGFGYEGSIFHRVIPHFVIQGGDFQYASGTGGYSIYNDFGRFDDENFDLHHNKLGRLSMANAGVNTNGAQFFITHSQELSNLDGKHVVFGQLVGGFDVLDVIATTIEEKDRPLYPVVINKVTVAIIDKVAGGEYDPALFEEQTYFYRYMMFFLLATLLAVVGRKYYFKRQLIRDKKEASFYN</sequence>
<dbReference type="EC" id="5.2.1.8" evidence="4"/>
<gene>
    <name evidence="7" type="ORF">CLIB1423_18S02520</name>
</gene>
<comment type="catalytic activity">
    <reaction evidence="1 4">
        <text>[protein]-peptidylproline (omega=180) = [protein]-peptidylproline (omega=0)</text>
        <dbReference type="Rhea" id="RHEA:16237"/>
        <dbReference type="Rhea" id="RHEA-COMP:10747"/>
        <dbReference type="Rhea" id="RHEA-COMP:10748"/>
        <dbReference type="ChEBI" id="CHEBI:83833"/>
        <dbReference type="ChEBI" id="CHEBI:83834"/>
        <dbReference type="EC" id="5.2.1.8"/>
    </reaction>
</comment>
<name>A0A9P0W083_9ASCO</name>
<dbReference type="AlphaFoldDB" id="A0A9P0W083"/>
<dbReference type="GO" id="GO:0005737">
    <property type="term" value="C:cytoplasm"/>
    <property type="evidence" value="ECO:0007669"/>
    <property type="project" value="TreeGrafter"/>
</dbReference>
<evidence type="ECO:0000256" key="1">
    <source>
        <dbReference type="ARBA" id="ARBA00000971"/>
    </source>
</evidence>
<keyword evidence="3 4" id="KW-0413">Isomerase</keyword>
<dbReference type="EMBL" id="CAKXYY010000018">
    <property type="protein sequence ID" value="CAH2354735.1"/>
    <property type="molecule type" value="Genomic_DNA"/>
</dbReference>
<feature type="transmembrane region" description="Helical" evidence="5">
    <location>
        <begin position="228"/>
        <end position="249"/>
    </location>
</feature>
<dbReference type="InterPro" id="IPR020892">
    <property type="entry name" value="Cyclophilin-type_PPIase_CS"/>
</dbReference>
<keyword evidence="5" id="KW-1133">Transmembrane helix</keyword>
<evidence type="ECO:0000256" key="3">
    <source>
        <dbReference type="ARBA" id="ARBA00023235"/>
    </source>
</evidence>
<dbReference type="Pfam" id="PF00160">
    <property type="entry name" value="Pro_isomerase"/>
    <property type="match status" value="1"/>
</dbReference>
<dbReference type="PRINTS" id="PR00153">
    <property type="entry name" value="CSAPPISMRASE"/>
</dbReference>
<keyword evidence="2 4" id="KW-0697">Rotamase</keyword>
<dbReference type="InterPro" id="IPR029000">
    <property type="entry name" value="Cyclophilin-like_dom_sf"/>
</dbReference>
<dbReference type="PROSITE" id="PS00170">
    <property type="entry name" value="CSA_PPIASE_1"/>
    <property type="match status" value="1"/>
</dbReference>
<keyword evidence="5" id="KW-0812">Transmembrane</keyword>
<dbReference type="PANTHER" id="PTHR11071">
    <property type="entry name" value="PEPTIDYL-PROLYL CIS-TRANS ISOMERASE"/>
    <property type="match status" value="1"/>
</dbReference>
<comment type="function">
    <text evidence="4">PPIases accelerate the folding of proteins. It catalyzes the cis-trans isomerization of proline imidic peptide bonds in oligopeptides.</text>
</comment>
<dbReference type="Gene3D" id="2.40.100.10">
    <property type="entry name" value="Cyclophilin-like"/>
    <property type="match status" value="1"/>
</dbReference>
<dbReference type="InterPro" id="IPR002130">
    <property type="entry name" value="Cyclophilin-type_PPIase_dom"/>
</dbReference>
<proteinExistence type="inferred from homology"/>
<evidence type="ECO:0000259" key="6">
    <source>
        <dbReference type="PROSITE" id="PS50072"/>
    </source>
</evidence>
<dbReference type="GO" id="GO:0016018">
    <property type="term" value="F:cyclosporin A binding"/>
    <property type="evidence" value="ECO:0007669"/>
    <property type="project" value="TreeGrafter"/>
</dbReference>
<evidence type="ECO:0000256" key="4">
    <source>
        <dbReference type="RuleBase" id="RU363019"/>
    </source>
</evidence>
<comment type="similarity">
    <text evidence="4">Belongs to the cyclophilin-type PPIase family.</text>
</comment>
<feature type="signal peptide" evidence="4">
    <location>
        <begin position="1"/>
        <end position="17"/>
    </location>
</feature>
<dbReference type="OrthoDB" id="271386at2759"/>
<dbReference type="PROSITE" id="PS50072">
    <property type="entry name" value="CSA_PPIASE_2"/>
    <property type="match status" value="1"/>
</dbReference>
<evidence type="ECO:0000256" key="2">
    <source>
        <dbReference type="ARBA" id="ARBA00023110"/>
    </source>
</evidence>
<dbReference type="PANTHER" id="PTHR11071:SF561">
    <property type="entry name" value="PEPTIDYL-PROLYL CIS-TRANS ISOMERASE D-RELATED"/>
    <property type="match status" value="1"/>
</dbReference>
<evidence type="ECO:0000256" key="5">
    <source>
        <dbReference type="SAM" id="Phobius"/>
    </source>
</evidence>
<keyword evidence="4" id="KW-0732">Signal</keyword>
<reference evidence="7" key="1">
    <citation type="submission" date="2022-03" db="EMBL/GenBank/DDBJ databases">
        <authorList>
            <person name="Legras J.-L."/>
            <person name="Devillers H."/>
            <person name="Grondin C."/>
        </authorList>
    </citation>
    <scope>NUCLEOTIDE SEQUENCE</scope>
    <source>
        <strain evidence="7">CLIB 1423</strain>
    </source>
</reference>
<dbReference type="GO" id="GO:0006457">
    <property type="term" value="P:protein folding"/>
    <property type="evidence" value="ECO:0007669"/>
    <property type="project" value="InterPro"/>
</dbReference>
<feature type="chain" id="PRO_5040532765" description="Peptidyl-prolyl cis-trans isomerase" evidence="4">
    <location>
        <begin position="18"/>
        <end position="265"/>
    </location>
</feature>
<dbReference type="SUPFAM" id="SSF50891">
    <property type="entry name" value="Cyclophilin-like"/>
    <property type="match status" value="1"/>
</dbReference>
<feature type="domain" description="PPIase cyclophilin-type" evidence="6">
    <location>
        <begin position="56"/>
        <end position="206"/>
    </location>
</feature>
<evidence type="ECO:0000313" key="8">
    <source>
        <dbReference type="Proteomes" id="UP000837801"/>
    </source>
</evidence>
<keyword evidence="5" id="KW-0472">Membrane</keyword>
<dbReference type="GO" id="GO:0003755">
    <property type="term" value="F:peptidyl-prolyl cis-trans isomerase activity"/>
    <property type="evidence" value="ECO:0007669"/>
    <property type="project" value="UniProtKB-UniRule"/>
</dbReference>
<evidence type="ECO:0000313" key="7">
    <source>
        <dbReference type="EMBL" id="CAH2354735.1"/>
    </source>
</evidence>
<accession>A0A9P0W083</accession>
<protein>
    <recommendedName>
        <fullName evidence="4">Peptidyl-prolyl cis-trans isomerase</fullName>
        <shortName evidence="4">PPIase</shortName>
        <ecNumber evidence="4">5.2.1.8</ecNumber>
    </recommendedName>
</protein>
<organism evidence="7 8">
    <name type="scientific">[Candida] railenensis</name>
    <dbReference type="NCBI Taxonomy" id="45579"/>
    <lineage>
        <taxon>Eukaryota</taxon>
        <taxon>Fungi</taxon>
        <taxon>Dikarya</taxon>
        <taxon>Ascomycota</taxon>
        <taxon>Saccharomycotina</taxon>
        <taxon>Pichiomycetes</taxon>
        <taxon>Debaryomycetaceae</taxon>
        <taxon>Kurtzmaniella</taxon>
    </lineage>
</organism>
<keyword evidence="8" id="KW-1185">Reference proteome</keyword>
<dbReference type="FunFam" id="2.40.100.10:FF:000025">
    <property type="entry name" value="Peptidyl-prolyl cis-trans isomerase CYP19-2"/>
    <property type="match status" value="1"/>
</dbReference>
<comment type="caution">
    <text evidence="7">The sequence shown here is derived from an EMBL/GenBank/DDBJ whole genome shotgun (WGS) entry which is preliminary data.</text>
</comment>
<dbReference type="Proteomes" id="UP000837801">
    <property type="component" value="Unassembled WGS sequence"/>
</dbReference>